<accession>A0AAV0ZQX7</accession>
<dbReference type="Gene3D" id="3.75.10.10">
    <property type="entry name" value="L-arginine/glycine Amidinotransferase, Chain A"/>
    <property type="match status" value="1"/>
</dbReference>
<keyword evidence="1 3" id="KW-0396">Initiation factor</keyword>
<dbReference type="EMBL" id="OX451737">
    <property type="protein sequence ID" value="CAI8598292.1"/>
    <property type="molecule type" value="Genomic_DNA"/>
</dbReference>
<dbReference type="SMART" id="SM00654">
    <property type="entry name" value="eIF6"/>
    <property type="match status" value="1"/>
</dbReference>
<keyword evidence="3" id="KW-0963">Cytoplasm</keyword>
<gene>
    <name evidence="3" type="primary">EIF6</name>
    <name evidence="4" type="ORF">VFH_II120480</name>
</gene>
<dbReference type="SUPFAM" id="SSF55909">
    <property type="entry name" value="Pentein"/>
    <property type="match status" value="1"/>
</dbReference>
<evidence type="ECO:0000256" key="1">
    <source>
        <dbReference type="ARBA" id="ARBA00022540"/>
    </source>
</evidence>
<evidence type="ECO:0000313" key="5">
    <source>
        <dbReference type="Proteomes" id="UP001157006"/>
    </source>
</evidence>
<dbReference type="GO" id="GO:0005730">
    <property type="term" value="C:nucleolus"/>
    <property type="evidence" value="ECO:0007669"/>
    <property type="project" value="UniProtKB-SubCell"/>
</dbReference>
<keyword evidence="3" id="KW-0690">Ribosome biogenesis</keyword>
<dbReference type="AlphaFoldDB" id="A0AAV0ZQX7"/>
<reference evidence="4 5" key="1">
    <citation type="submission" date="2023-01" db="EMBL/GenBank/DDBJ databases">
        <authorList>
            <person name="Kreplak J."/>
        </authorList>
    </citation>
    <scope>NUCLEOTIDE SEQUENCE [LARGE SCALE GENOMIC DNA]</scope>
</reference>
<comment type="subcellular location">
    <subcellularLocation>
        <location evidence="3">Cytoplasm</location>
    </subcellularLocation>
    <subcellularLocation>
        <location evidence="3">Nucleus</location>
        <location evidence="3">Nucleolus</location>
    </subcellularLocation>
    <text evidence="3">Shuttles between cytoplasm and nucleus/nucleolus.</text>
</comment>
<dbReference type="GO" id="GO:0042256">
    <property type="term" value="P:cytosolic ribosome assembly"/>
    <property type="evidence" value="ECO:0007669"/>
    <property type="project" value="UniProtKB-UniRule"/>
</dbReference>
<evidence type="ECO:0000256" key="2">
    <source>
        <dbReference type="ARBA" id="ARBA00022917"/>
    </source>
</evidence>
<comment type="function">
    <text evidence="3">Binds to the 60S ribosomal subunit and prevents its association with the 40S ribosomal subunit to form the 80S initiation complex in the cytoplasm. May also be involved in ribosome biogenesis.</text>
</comment>
<protein>
    <recommendedName>
        <fullName evidence="3">Eukaryotic translation initiation factor 6</fullName>
        <shortName evidence="3">eIF-6</shortName>
    </recommendedName>
</protein>
<evidence type="ECO:0000313" key="4">
    <source>
        <dbReference type="EMBL" id="CAI8598292.1"/>
    </source>
</evidence>
<dbReference type="PANTHER" id="PTHR10784">
    <property type="entry name" value="TRANSLATION INITIATION FACTOR 6"/>
    <property type="match status" value="1"/>
</dbReference>
<keyword evidence="5" id="KW-1185">Reference proteome</keyword>
<keyword evidence="2 3" id="KW-0648">Protein biosynthesis</keyword>
<dbReference type="HAMAP" id="MF_00032">
    <property type="entry name" value="eIF_6"/>
    <property type="match status" value="1"/>
</dbReference>
<name>A0AAV0ZQX7_VICFA</name>
<dbReference type="GO" id="GO:0042273">
    <property type="term" value="P:ribosomal large subunit biogenesis"/>
    <property type="evidence" value="ECO:0007669"/>
    <property type="project" value="UniProtKB-UniRule"/>
</dbReference>
<dbReference type="Proteomes" id="UP001157006">
    <property type="component" value="Chromosome 2"/>
</dbReference>
<dbReference type="InterPro" id="IPR002769">
    <property type="entry name" value="eIF6"/>
</dbReference>
<organism evidence="4 5">
    <name type="scientific">Vicia faba</name>
    <name type="common">Broad bean</name>
    <name type="synonym">Faba vulgaris</name>
    <dbReference type="NCBI Taxonomy" id="3906"/>
    <lineage>
        <taxon>Eukaryota</taxon>
        <taxon>Viridiplantae</taxon>
        <taxon>Streptophyta</taxon>
        <taxon>Embryophyta</taxon>
        <taxon>Tracheophyta</taxon>
        <taxon>Spermatophyta</taxon>
        <taxon>Magnoliopsida</taxon>
        <taxon>eudicotyledons</taxon>
        <taxon>Gunneridae</taxon>
        <taxon>Pentapetalae</taxon>
        <taxon>rosids</taxon>
        <taxon>fabids</taxon>
        <taxon>Fabales</taxon>
        <taxon>Fabaceae</taxon>
        <taxon>Papilionoideae</taxon>
        <taxon>50 kb inversion clade</taxon>
        <taxon>NPAAA clade</taxon>
        <taxon>Hologalegina</taxon>
        <taxon>IRL clade</taxon>
        <taxon>Fabeae</taxon>
        <taxon>Vicia</taxon>
    </lineage>
</organism>
<comment type="similarity">
    <text evidence="3">Belongs to the eIF-6 family.</text>
</comment>
<comment type="subunit">
    <text evidence="3">Monomer. Associates with the 60S ribosomal subunit.</text>
</comment>
<dbReference type="GO" id="GO:0005737">
    <property type="term" value="C:cytoplasm"/>
    <property type="evidence" value="ECO:0007669"/>
    <property type="project" value="UniProtKB-SubCell"/>
</dbReference>
<dbReference type="GO" id="GO:0003743">
    <property type="term" value="F:translation initiation factor activity"/>
    <property type="evidence" value="ECO:0007669"/>
    <property type="project" value="UniProtKB-UniRule"/>
</dbReference>
<evidence type="ECO:0000256" key="3">
    <source>
        <dbReference type="HAMAP-Rule" id="MF_03132"/>
    </source>
</evidence>
<keyword evidence="3" id="KW-0539">Nucleus</keyword>
<dbReference type="NCBIfam" id="TIGR00323">
    <property type="entry name" value="eIF-6"/>
    <property type="match status" value="1"/>
</dbReference>
<sequence length="235" mass="26375">MCNMCNRMSKHRIAAAREKISTTADIKLITSVRDFFHLSSDDFYSQVVAEFEDIIPVIKTSIAGSRHVGRYCIGNKHGLLLPHTITPEEYQHIRRSLPHATVVQRIPEGLTCYARFIACNDHVALAHTELHQEVEELLNDVLKVEVFKPKDPYSYFSGTYCALSNIGALIHPHASKEVLDELSENLEVPFEAGTVNDGSVTLFPGMTVNDWTAFCGSTTTNAELQVINRVFKLRK</sequence>
<dbReference type="GO" id="GO:0043023">
    <property type="term" value="F:ribosomal large subunit binding"/>
    <property type="evidence" value="ECO:0007669"/>
    <property type="project" value="UniProtKB-UniRule"/>
</dbReference>
<proteinExistence type="inferred from homology"/>
<dbReference type="Pfam" id="PF01912">
    <property type="entry name" value="eIF-6"/>
    <property type="match status" value="1"/>
</dbReference>